<sequence length="278" mass="27528">MGVDASIVNVALPMLREPLGFSTAGLARVLNADTLTFGGLPLLGGRLGDVLGRRRVYLGGILVFTVSSLLAGLATADRRLIAARAGQGAGAAVTAAVYSVVFLLTQYHQEVRGLSPLRAGLAPLPMALAQLALVRLVPRLVPRSGPATLLVGGVAQVTAGVGRLSALTPDSAYAASVLGPPLLIGAGGGLAFPVLSLTVLAGVAPERAGVASGLLQTTQWLGGALGLAVFVTVLGLAADDAPGATALTEGITAAFLAASIAAGTALVLATAAPVRRTP</sequence>
<dbReference type="InterPro" id="IPR011701">
    <property type="entry name" value="MFS"/>
</dbReference>
<evidence type="ECO:0000256" key="2">
    <source>
        <dbReference type="ARBA" id="ARBA00022448"/>
    </source>
</evidence>
<feature type="transmembrane region" description="Helical" evidence="8">
    <location>
        <begin position="220"/>
        <end position="238"/>
    </location>
</feature>
<feature type="transmembrane region" description="Helical" evidence="8">
    <location>
        <begin position="250"/>
        <end position="272"/>
    </location>
</feature>
<evidence type="ECO:0000259" key="9">
    <source>
        <dbReference type="PROSITE" id="PS50850"/>
    </source>
</evidence>
<feature type="transmembrane region" description="Helical" evidence="8">
    <location>
        <begin position="178"/>
        <end position="200"/>
    </location>
</feature>
<dbReference type="Proteomes" id="UP001183388">
    <property type="component" value="Unassembled WGS sequence"/>
</dbReference>
<keyword evidence="7" id="KW-0046">Antibiotic resistance</keyword>
<dbReference type="PANTHER" id="PTHR42718">
    <property type="entry name" value="MAJOR FACILITATOR SUPERFAMILY MULTIDRUG TRANSPORTER MFSC"/>
    <property type="match status" value="1"/>
</dbReference>
<keyword evidence="5 8" id="KW-1133">Transmembrane helix</keyword>
<keyword evidence="2" id="KW-0813">Transport</keyword>
<keyword evidence="11" id="KW-1185">Reference proteome</keyword>
<keyword evidence="6 8" id="KW-0472">Membrane</keyword>
<evidence type="ECO:0000256" key="4">
    <source>
        <dbReference type="ARBA" id="ARBA00022692"/>
    </source>
</evidence>
<protein>
    <submittedName>
        <fullName evidence="10">MFS transporter</fullName>
    </submittedName>
</protein>
<evidence type="ECO:0000256" key="3">
    <source>
        <dbReference type="ARBA" id="ARBA00022475"/>
    </source>
</evidence>
<evidence type="ECO:0000256" key="5">
    <source>
        <dbReference type="ARBA" id="ARBA00022989"/>
    </source>
</evidence>
<feature type="domain" description="Major facilitator superfamily (MFS) profile" evidence="9">
    <location>
        <begin position="1"/>
        <end position="278"/>
    </location>
</feature>
<proteinExistence type="predicted"/>
<dbReference type="EMBL" id="JAVREN010000006">
    <property type="protein sequence ID" value="MDT0306484.1"/>
    <property type="molecule type" value="Genomic_DNA"/>
</dbReference>
<feature type="transmembrane region" description="Helical" evidence="8">
    <location>
        <begin position="56"/>
        <end position="76"/>
    </location>
</feature>
<dbReference type="Gene3D" id="1.20.1720.10">
    <property type="entry name" value="Multidrug resistance protein D"/>
    <property type="match status" value="2"/>
</dbReference>
<keyword evidence="3" id="KW-1003">Cell membrane</keyword>
<dbReference type="SUPFAM" id="SSF103473">
    <property type="entry name" value="MFS general substrate transporter"/>
    <property type="match status" value="2"/>
</dbReference>
<evidence type="ECO:0000256" key="6">
    <source>
        <dbReference type="ARBA" id="ARBA00023136"/>
    </source>
</evidence>
<comment type="caution">
    <text evidence="10">The sequence shown here is derived from an EMBL/GenBank/DDBJ whole genome shotgun (WGS) entry which is preliminary data.</text>
</comment>
<comment type="subcellular location">
    <subcellularLocation>
        <location evidence="1">Cell membrane</location>
        <topology evidence="1">Multi-pass membrane protein</topology>
    </subcellularLocation>
</comment>
<name>A0ABU2L4J8_9ACTN</name>
<dbReference type="PROSITE" id="PS50850">
    <property type="entry name" value="MFS"/>
    <property type="match status" value="1"/>
</dbReference>
<dbReference type="RefSeq" id="WP_311629553.1">
    <property type="nucleotide sequence ID" value="NZ_JAVREN010000006.1"/>
</dbReference>
<reference evidence="11" key="1">
    <citation type="submission" date="2023-07" db="EMBL/GenBank/DDBJ databases">
        <title>30 novel species of actinomycetes from the DSMZ collection.</title>
        <authorList>
            <person name="Nouioui I."/>
        </authorList>
    </citation>
    <scope>NUCLEOTIDE SEQUENCE [LARGE SCALE GENOMIC DNA]</scope>
    <source>
        <strain evidence="11">DSM 44917</strain>
    </source>
</reference>
<evidence type="ECO:0000256" key="1">
    <source>
        <dbReference type="ARBA" id="ARBA00004651"/>
    </source>
</evidence>
<keyword evidence="4 8" id="KW-0812">Transmembrane</keyword>
<dbReference type="InterPro" id="IPR036259">
    <property type="entry name" value="MFS_trans_sf"/>
</dbReference>
<evidence type="ECO:0000256" key="7">
    <source>
        <dbReference type="ARBA" id="ARBA00023251"/>
    </source>
</evidence>
<gene>
    <name evidence="10" type="ORF">RM780_05860</name>
</gene>
<accession>A0ABU2L4J8</accession>
<feature type="transmembrane region" description="Helical" evidence="8">
    <location>
        <begin position="88"/>
        <end position="107"/>
    </location>
</feature>
<dbReference type="InterPro" id="IPR020846">
    <property type="entry name" value="MFS_dom"/>
</dbReference>
<dbReference type="PANTHER" id="PTHR42718:SF46">
    <property type="entry name" value="BLR6921 PROTEIN"/>
    <property type="match status" value="1"/>
</dbReference>
<organism evidence="10 11">
    <name type="scientific">Streptomyces boetiae</name>
    <dbReference type="NCBI Taxonomy" id="3075541"/>
    <lineage>
        <taxon>Bacteria</taxon>
        <taxon>Bacillati</taxon>
        <taxon>Actinomycetota</taxon>
        <taxon>Actinomycetes</taxon>
        <taxon>Kitasatosporales</taxon>
        <taxon>Streptomycetaceae</taxon>
        <taxon>Streptomyces</taxon>
    </lineage>
</organism>
<evidence type="ECO:0000313" key="10">
    <source>
        <dbReference type="EMBL" id="MDT0306484.1"/>
    </source>
</evidence>
<dbReference type="Pfam" id="PF07690">
    <property type="entry name" value="MFS_1"/>
    <property type="match status" value="1"/>
</dbReference>
<evidence type="ECO:0000313" key="11">
    <source>
        <dbReference type="Proteomes" id="UP001183388"/>
    </source>
</evidence>
<evidence type="ECO:0000256" key="8">
    <source>
        <dbReference type="SAM" id="Phobius"/>
    </source>
</evidence>